<dbReference type="InterPro" id="IPR043133">
    <property type="entry name" value="GTP-CH-I_C/QueF"/>
</dbReference>
<dbReference type="Proteomes" id="UP000321580">
    <property type="component" value="Unassembled WGS sequence"/>
</dbReference>
<name>A0A5C6RUG6_9BACT</name>
<reference evidence="2 3" key="1">
    <citation type="submission" date="2019-08" db="EMBL/GenBank/DDBJ databases">
        <title>Genome of Phaeodactylibacter luteus.</title>
        <authorList>
            <person name="Bowman J.P."/>
        </authorList>
    </citation>
    <scope>NUCLEOTIDE SEQUENCE [LARGE SCALE GENOMIC DNA]</scope>
    <source>
        <strain evidence="2 3">KCTC 42180</strain>
    </source>
</reference>
<evidence type="ECO:0000313" key="2">
    <source>
        <dbReference type="EMBL" id="TXB65619.1"/>
    </source>
</evidence>
<dbReference type="Gene3D" id="3.30.1130.10">
    <property type="match status" value="1"/>
</dbReference>
<dbReference type="GO" id="GO:0006760">
    <property type="term" value="P:folic acid-containing compound metabolic process"/>
    <property type="evidence" value="ECO:0007669"/>
    <property type="project" value="InterPro"/>
</dbReference>
<dbReference type="SUPFAM" id="SSF55620">
    <property type="entry name" value="Tetrahydrobiopterin biosynthesis enzymes-like"/>
    <property type="match status" value="1"/>
</dbReference>
<dbReference type="AlphaFoldDB" id="A0A5C6RUG6"/>
<sequence>MRFFAPHGYYEEEQILGNEFLLDVMVNTETDLAAESDDLYLDLGEDEDEDAAIPTTVNYETIYLLCQVEMKKPTRLLEAVVERIADRLIEQFDNITGLYVRLRKKNPPLGGNVSAAWVMIAKGDLSGYLPAMD</sequence>
<protein>
    <submittedName>
        <fullName evidence="2">Dihydroneopterin aldolase</fullName>
    </submittedName>
</protein>
<dbReference type="EMBL" id="VOOR01000009">
    <property type="protein sequence ID" value="TXB65619.1"/>
    <property type="molecule type" value="Genomic_DNA"/>
</dbReference>
<dbReference type="Pfam" id="PF02152">
    <property type="entry name" value="FolB"/>
    <property type="match status" value="1"/>
</dbReference>
<proteinExistence type="predicted"/>
<evidence type="ECO:0000313" key="3">
    <source>
        <dbReference type="Proteomes" id="UP000321580"/>
    </source>
</evidence>
<dbReference type="InterPro" id="IPR006157">
    <property type="entry name" value="FolB_dom"/>
</dbReference>
<dbReference type="OrthoDB" id="9803748at2"/>
<keyword evidence="3" id="KW-1185">Reference proteome</keyword>
<feature type="domain" description="Dihydroneopterin aldolase/epimerase" evidence="1">
    <location>
        <begin position="1"/>
        <end position="117"/>
    </location>
</feature>
<gene>
    <name evidence="2" type="ORF">FRY97_06055</name>
</gene>
<accession>A0A5C6RUG6</accession>
<organism evidence="2 3">
    <name type="scientific">Phaeodactylibacter luteus</name>
    <dbReference type="NCBI Taxonomy" id="1564516"/>
    <lineage>
        <taxon>Bacteria</taxon>
        <taxon>Pseudomonadati</taxon>
        <taxon>Bacteroidota</taxon>
        <taxon>Saprospiria</taxon>
        <taxon>Saprospirales</taxon>
        <taxon>Haliscomenobacteraceae</taxon>
        <taxon>Phaeodactylibacter</taxon>
    </lineage>
</organism>
<dbReference type="SMART" id="SM00905">
    <property type="entry name" value="FolB"/>
    <property type="match status" value="1"/>
</dbReference>
<evidence type="ECO:0000259" key="1">
    <source>
        <dbReference type="SMART" id="SM00905"/>
    </source>
</evidence>
<comment type="caution">
    <text evidence="2">The sequence shown here is derived from an EMBL/GenBank/DDBJ whole genome shotgun (WGS) entry which is preliminary data.</text>
</comment>
<dbReference type="GO" id="GO:0004150">
    <property type="term" value="F:dihydroneopterin aldolase activity"/>
    <property type="evidence" value="ECO:0007669"/>
    <property type="project" value="InterPro"/>
</dbReference>